<evidence type="ECO:0000256" key="4">
    <source>
        <dbReference type="ARBA" id="ARBA00023012"/>
    </source>
</evidence>
<dbReference type="GO" id="GO:0043565">
    <property type="term" value="F:sequence-specific DNA binding"/>
    <property type="evidence" value="ECO:0007669"/>
    <property type="project" value="InterPro"/>
</dbReference>
<evidence type="ECO:0000256" key="3">
    <source>
        <dbReference type="ARBA" id="ARBA00022553"/>
    </source>
</evidence>
<dbReference type="CDD" id="cd17536">
    <property type="entry name" value="REC_YesN-like"/>
    <property type="match status" value="1"/>
</dbReference>
<dbReference type="AlphaFoldDB" id="A0A3S0CCE9"/>
<keyword evidence="4" id="KW-0902">Two-component regulatory system</keyword>
<evidence type="ECO:0000313" key="11">
    <source>
        <dbReference type="EMBL" id="RTE10676.1"/>
    </source>
</evidence>
<keyword evidence="7" id="KW-0804">Transcription</keyword>
<dbReference type="Gene3D" id="3.40.50.2300">
    <property type="match status" value="1"/>
</dbReference>
<accession>A0A3S0CCE9</accession>
<dbReference type="InterPro" id="IPR011006">
    <property type="entry name" value="CheY-like_superfamily"/>
</dbReference>
<evidence type="ECO:0000256" key="8">
    <source>
        <dbReference type="PROSITE-ProRule" id="PRU00169"/>
    </source>
</evidence>
<dbReference type="SUPFAM" id="SSF52172">
    <property type="entry name" value="CheY-like"/>
    <property type="match status" value="1"/>
</dbReference>
<evidence type="ECO:0000259" key="9">
    <source>
        <dbReference type="PROSITE" id="PS01124"/>
    </source>
</evidence>
<dbReference type="SUPFAM" id="SSF46689">
    <property type="entry name" value="Homeodomain-like"/>
    <property type="match status" value="2"/>
</dbReference>
<dbReference type="GO" id="GO:0003700">
    <property type="term" value="F:DNA-binding transcription factor activity"/>
    <property type="evidence" value="ECO:0007669"/>
    <property type="project" value="InterPro"/>
</dbReference>
<dbReference type="GO" id="GO:0005737">
    <property type="term" value="C:cytoplasm"/>
    <property type="evidence" value="ECO:0007669"/>
    <property type="project" value="UniProtKB-SubCell"/>
</dbReference>
<dbReference type="PANTHER" id="PTHR42713:SF3">
    <property type="entry name" value="TRANSCRIPTIONAL REGULATORY PROTEIN HPTR"/>
    <property type="match status" value="1"/>
</dbReference>
<dbReference type="InterPro" id="IPR009057">
    <property type="entry name" value="Homeodomain-like_sf"/>
</dbReference>
<dbReference type="Pfam" id="PF12833">
    <property type="entry name" value="HTH_18"/>
    <property type="match status" value="1"/>
</dbReference>
<comment type="subcellular location">
    <subcellularLocation>
        <location evidence="1">Cytoplasm</location>
    </subcellularLocation>
</comment>
<proteinExistence type="predicted"/>
<keyword evidence="5" id="KW-0805">Transcription regulation</keyword>
<dbReference type="SMART" id="SM00448">
    <property type="entry name" value="REC"/>
    <property type="match status" value="1"/>
</dbReference>
<dbReference type="InterPro" id="IPR051552">
    <property type="entry name" value="HptR"/>
</dbReference>
<dbReference type="InterPro" id="IPR018062">
    <property type="entry name" value="HTH_AraC-typ_CS"/>
</dbReference>
<evidence type="ECO:0000256" key="2">
    <source>
        <dbReference type="ARBA" id="ARBA00022490"/>
    </source>
</evidence>
<feature type="domain" description="Response regulatory" evidence="10">
    <location>
        <begin position="2"/>
        <end position="119"/>
    </location>
</feature>
<keyword evidence="3 8" id="KW-0597">Phosphoprotein</keyword>
<dbReference type="Proteomes" id="UP000276128">
    <property type="component" value="Unassembled WGS sequence"/>
</dbReference>
<evidence type="ECO:0000256" key="1">
    <source>
        <dbReference type="ARBA" id="ARBA00004496"/>
    </source>
</evidence>
<dbReference type="InterPro" id="IPR018060">
    <property type="entry name" value="HTH_AraC"/>
</dbReference>
<organism evidence="11 12">
    <name type="scientific">Paenibacillus whitsoniae</name>
    <dbReference type="NCBI Taxonomy" id="2496558"/>
    <lineage>
        <taxon>Bacteria</taxon>
        <taxon>Bacillati</taxon>
        <taxon>Bacillota</taxon>
        <taxon>Bacilli</taxon>
        <taxon>Bacillales</taxon>
        <taxon>Paenibacillaceae</taxon>
        <taxon>Paenibacillus</taxon>
    </lineage>
</organism>
<evidence type="ECO:0000256" key="7">
    <source>
        <dbReference type="ARBA" id="ARBA00023163"/>
    </source>
</evidence>
<dbReference type="InterPro" id="IPR020449">
    <property type="entry name" value="Tscrpt_reg_AraC-type_HTH"/>
</dbReference>
<evidence type="ECO:0000256" key="5">
    <source>
        <dbReference type="ARBA" id="ARBA00023015"/>
    </source>
</evidence>
<dbReference type="RefSeq" id="WP_126140139.1">
    <property type="nucleotide sequence ID" value="NZ_RXHU01000015.1"/>
</dbReference>
<dbReference type="PROSITE" id="PS01124">
    <property type="entry name" value="HTH_ARAC_FAMILY_2"/>
    <property type="match status" value="1"/>
</dbReference>
<dbReference type="PROSITE" id="PS50110">
    <property type="entry name" value="RESPONSE_REGULATORY"/>
    <property type="match status" value="1"/>
</dbReference>
<feature type="domain" description="HTH araC/xylS-type" evidence="9">
    <location>
        <begin position="435"/>
        <end position="532"/>
    </location>
</feature>
<feature type="modified residue" description="4-aspartylphosphate" evidence="8">
    <location>
        <position position="54"/>
    </location>
</feature>
<reference evidence="11 12" key="1">
    <citation type="submission" date="2018-12" db="EMBL/GenBank/DDBJ databases">
        <title>Bacillus ochoae sp. nov., Paenibacillus whitsoniae sp. nov., Paenibacillus spiritus sp. nov. Isolated from the Mars Exploration Rover during spacecraft assembly.</title>
        <authorList>
            <person name="Seuylemezian A."/>
            <person name="Vaishampayan P."/>
        </authorList>
    </citation>
    <scope>NUCLEOTIDE SEQUENCE [LARGE SCALE GENOMIC DNA]</scope>
    <source>
        <strain evidence="11 12">MER 54</strain>
    </source>
</reference>
<dbReference type="GO" id="GO:0000160">
    <property type="term" value="P:phosphorelay signal transduction system"/>
    <property type="evidence" value="ECO:0007669"/>
    <property type="project" value="UniProtKB-KW"/>
</dbReference>
<comment type="caution">
    <text evidence="11">The sequence shown here is derived from an EMBL/GenBank/DDBJ whole genome shotgun (WGS) entry which is preliminary data.</text>
</comment>
<dbReference type="PRINTS" id="PR00032">
    <property type="entry name" value="HTHARAC"/>
</dbReference>
<dbReference type="PANTHER" id="PTHR42713">
    <property type="entry name" value="HISTIDINE KINASE-RELATED"/>
    <property type="match status" value="1"/>
</dbReference>
<protein>
    <submittedName>
        <fullName evidence="11">Response regulator</fullName>
    </submittedName>
</protein>
<sequence>MRLLIVEDEPHVRERLAEGIDWRELGVELVDAVSTGSEALAVVRSDHVDIILTDIQMPEMSGLELAGEVRRQASYIKLIILTGYDDFEYARQGIEHGVLKYLIKPADNEEIAGAVLEAKAQREKDLREAHHLAQLESRWQEHVPHLKAMFYKGWLHGRYAEWELDRHRRDLKLEGQAGLMLPVTLDMDPILKRNERFQADDRALVQFSLYTIARDLLEGEDCAVIQEDDGMVVALFIKPPAYGEDELYSLVNPLIARLLGTVKDCLKLTASAGIGSIAATPALLPLAYKHSRAALQERIVLGHDVAIPYRGASIGAKRQAELGQLEKELELAILSGHAERRQEIVARLMEQGFGPDKPLTEAKEQLLRLMCLLAGIVHGQGWTLSETLGNDYAYFESFGRLLAREQIEEWLLRMSARIGDAITGQRKSGAQLTVEEVIRYTRERLHEEELSLYAVAGQLYVNYSYLSRTFKEVTGESFSDYVLRMRMEQAKELLAKGLKVYDVAEQVGYKHVNYFSKSFQKYWGVKPSEMNK</sequence>
<name>A0A3S0CCE9_9BACL</name>
<dbReference type="Pfam" id="PF00072">
    <property type="entry name" value="Response_reg"/>
    <property type="match status" value="1"/>
</dbReference>
<dbReference type="OrthoDB" id="2492754at2"/>
<dbReference type="SMART" id="SM00342">
    <property type="entry name" value="HTH_ARAC"/>
    <property type="match status" value="1"/>
</dbReference>
<dbReference type="PROSITE" id="PS00041">
    <property type="entry name" value="HTH_ARAC_FAMILY_1"/>
    <property type="match status" value="1"/>
</dbReference>
<dbReference type="InterPro" id="IPR001789">
    <property type="entry name" value="Sig_transdc_resp-reg_receiver"/>
</dbReference>
<keyword evidence="12" id="KW-1185">Reference proteome</keyword>
<evidence type="ECO:0000313" key="12">
    <source>
        <dbReference type="Proteomes" id="UP000276128"/>
    </source>
</evidence>
<dbReference type="Gene3D" id="1.10.10.60">
    <property type="entry name" value="Homeodomain-like"/>
    <property type="match status" value="2"/>
</dbReference>
<dbReference type="EMBL" id="RXHU01000015">
    <property type="protein sequence ID" value="RTE10676.1"/>
    <property type="molecule type" value="Genomic_DNA"/>
</dbReference>
<gene>
    <name evidence="11" type="ORF">EJQ19_05225</name>
</gene>
<evidence type="ECO:0000259" key="10">
    <source>
        <dbReference type="PROSITE" id="PS50110"/>
    </source>
</evidence>
<keyword evidence="6" id="KW-0238">DNA-binding</keyword>
<evidence type="ECO:0000256" key="6">
    <source>
        <dbReference type="ARBA" id="ARBA00023125"/>
    </source>
</evidence>
<keyword evidence="2" id="KW-0963">Cytoplasm</keyword>